<evidence type="ECO:0000256" key="1">
    <source>
        <dbReference type="SAM" id="MobiDB-lite"/>
    </source>
</evidence>
<feature type="compositionally biased region" description="Polar residues" evidence="1">
    <location>
        <begin position="69"/>
        <end position="83"/>
    </location>
</feature>
<dbReference type="Pfam" id="PF14020">
    <property type="entry name" value="DUF4236"/>
    <property type="match status" value="1"/>
</dbReference>
<dbReference type="RefSeq" id="WP_063098273.1">
    <property type="nucleotide sequence ID" value="NZ_CP015145.1"/>
</dbReference>
<dbReference type="Proteomes" id="UP000076152">
    <property type="component" value="Chromosome"/>
</dbReference>
<feature type="region of interest" description="Disordered" evidence="1">
    <location>
        <begin position="49"/>
        <end position="83"/>
    </location>
</feature>
<dbReference type="EMBL" id="CP015145">
    <property type="protein sequence ID" value="AMX18493.1"/>
    <property type="molecule type" value="Genomic_DNA"/>
</dbReference>
<name>A0AB33B8H8_ACIPI</name>
<reference evidence="4 5" key="1">
    <citation type="submission" date="2016-04" db="EMBL/GenBank/DDBJ databases">
        <title>Complete genome sequencing of OXA-72 bearing Acinetobacter pittii strain IEC338SC.</title>
        <authorList>
            <person name="Brasiliense D.M."/>
            <person name="Lima K.V."/>
            <person name="Souza C.O."/>
            <person name="Dutra L.G."/>
            <person name="Mamizuka E.M."/>
            <person name="Perez-Chaparro P.J."/>
            <person name="McCulloch J.A."/>
        </authorList>
    </citation>
    <scope>NUCLEOTIDE SEQUENCE [LARGE SCALE GENOMIC DNA]</scope>
    <source>
        <strain evidence="4 5">IEC338SC</strain>
    </source>
</reference>
<evidence type="ECO:0000313" key="5">
    <source>
        <dbReference type="Proteomes" id="UP000076152"/>
    </source>
</evidence>
<gene>
    <name evidence="4" type="ORF">IEC338SC_1351</name>
</gene>
<keyword evidence="2" id="KW-1133">Transmembrane helix</keyword>
<evidence type="ECO:0000259" key="3">
    <source>
        <dbReference type="Pfam" id="PF14020"/>
    </source>
</evidence>
<dbReference type="InterPro" id="IPR025330">
    <property type="entry name" value="DUF4236"/>
</dbReference>
<accession>A0AB33B8H8</accession>
<proteinExistence type="predicted"/>
<keyword evidence="2" id="KW-0472">Membrane</keyword>
<evidence type="ECO:0000256" key="2">
    <source>
        <dbReference type="SAM" id="Phobius"/>
    </source>
</evidence>
<evidence type="ECO:0000313" key="4">
    <source>
        <dbReference type="EMBL" id="AMX18493.1"/>
    </source>
</evidence>
<keyword evidence="2" id="KW-0812">Transmembrane</keyword>
<feature type="domain" description="DUF4236" evidence="3">
    <location>
        <begin position="3"/>
        <end position="57"/>
    </location>
</feature>
<organism evidence="4 5">
    <name type="scientific">Acinetobacter pittii</name>
    <name type="common">Acinetobacter genomosp. 3</name>
    <dbReference type="NCBI Taxonomy" id="48296"/>
    <lineage>
        <taxon>Bacteria</taxon>
        <taxon>Pseudomonadati</taxon>
        <taxon>Pseudomonadota</taxon>
        <taxon>Gammaproteobacteria</taxon>
        <taxon>Moraxellales</taxon>
        <taxon>Moraxellaceae</taxon>
        <taxon>Acinetobacter</taxon>
        <taxon>Acinetobacter calcoaceticus/baumannii complex</taxon>
    </lineage>
</organism>
<feature type="transmembrane region" description="Helical" evidence="2">
    <location>
        <begin position="90"/>
        <end position="107"/>
    </location>
</feature>
<dbReference type="AlphaFoldDB" id="A0AB33B8H8"/>
<sequence>MSFRFKQSFQILPSIKLNISKNGLNSVTIGKPEASVNISKKGKQATVGIPGTGLSYTQKLPSRVDTHSKSPSIPSSAEPNSKQTINPTKIIMISLLVIFAFLIGAVFSNNELTTSQNIPLTIN</sequence>
<protein>
    <recommendedName>
        <fullName evidence="3">DUF4236 domain-containing protein</fullName>
    </recommendedName>
</protein>